<evidence type="ECO:0000313" key="2">
    <source>
        <dbReference type="EMBL" id="KAG9228833.1"/>
    </source>
</evidence>
<name>A0A9P7Y7K6_9HELO</name>
<dbReference type="PANTHER" id="PTHR42877">
    <property type="entry name" value="L-ORNITHINE N(5)-MONOOXYGENASE-RELATED"/>
    <property type="match status" value="1"/>
</dbReference>
<organism evidence="2 3">
    <name type="scientific">Amylocarpus encephaloides</name>
    <dbReference type="NCBI Taxonomy" id="45428"/>
    <lineage>
        <taxon>Eukaryota</taxon>
        <taxon>Fungi</taxon>
        <taxon>Dikarya</taxon>
        <taxon>Ascomycota</taxon>
        <taxon>Pezizomycotina</taxon>
        <taxon>Leotiomycetes</taxon>
        <taxon>Helotiales</taxon>
        <taxon>Helotiales incertae sedis</taxon>
        <taxon>Amylocarpus</taxon>
    </lineage>
</organism>
<comment type="similarity">
    <text evidence="1">Belongs to the FAD-binding monooxygenase family.</text>
</comment>
<dbReference type="EMBL" id="MU251854">
    <property type="protein sequence ID" value="KAG9228833.1"/>
    <property type="molecule type" value="Genomic_DNA"/>
</dbReference>
<dbReference type="Proteomes" id="UP000824998">
    <property type="component" value="Unassembled WGS sequence"/>
</dbReference>
<protein>
    <submittedName>
        <fullName evidence="2">Uncharacterized protein</fullName>
    </submittedName>
</protein>
<sequence length="590" mass="66352">MSTSTSKYVVSEQPLGTARHIRVITIGAGASGLNMIRTLRQKLTNYEHIVYEKNPSVGGTWYENRYPGCMCDIPAHNYQFSWKQNPRWCTFLASAEEIEQYLCKIYEDEKMEPEIKTSHRVTSAIWDGEKSSWRLKVENLQTKEVFDDSCQFLLDASGILNNWKWPDIPGLNTFKGDLLHTANWPDDFDYSGKRVAVIGNGSSGVQIMPTLQKDVKKLIQFVRSPLWVVPPVQHTLLTDKSHDILREVEMDGDKFTAGQIERFVADPEYHLRFVKMVEEEINDRFSLLIKDSQAASYAMQGLVQYMMAALGGNPRLMKALIPNFSVGCRRLTPAVGYLECLRASNVRVVTDPITEIVENGIKTSTGEIVEIDVLVCATGFDVSFCPRFPIVGRDGVDLRDLWGDGKIPKAYMSVAVPGFPNYFTFLGPNAPIGHGSVLTITEHIATYITTLLHKSQTESIRSLAPSLAATEDFYEHIEAFMPRTAWTSSCRSWFKNGEAGGVVRALHPGSRIHWFHMLECIRGEDWEFKYEKNGGRGEKGNRFSYLGNGFSTKELGGGDKSWYLGTLKEDPRVKDANIGVEDGDPKVGER</sequence>
<dbReference type="PANTHER" id="PTHR42877:SF12">
    <property type="entry name" value="MONOOXYGENASE"/>
    <property type="match status" value="1"/>
</dbReference>
<accession>A0A9P7Y7K6</accession>
<dbReference type="Gene3D" id="3.50.50.60">
    <property type="entry name" value="FAD/NAD(P)-binding domain"/>
    <property type="match status" value="2"/>
</dbReference>
<keyword evidence="3" id="KW-1185">Reference proteome</keyword>
<dbReference type="InterPro" id="IPR036188">
    <property type="entry name" value="FAD/NAD-bd_sf"/>
</dbReference>
<reference evidence="2" key="1">
    <citation type="journal article" date="2021" name="IMA Fungus">
        <title>Genomic characterization of three marine fungi, including Emericellopsis atlantica sp. nov. with signatures of a generalist lifestyle and marine biomass degradation.</title>
        <authorList>
            <person name="Hagestad O.C."/>
            <person name="Hou L."/>
            <person name="Andersen J.H."/>
            <person name="Hansen E.H."/>
            <person name="Altermark B."/>
            <person name="Li C."/>
            <person name="Kuhnert E."/>
            <person name="Cox R.J."/>
            <person name="Crous P.W."/>
            <person name="Spatafora J.W."/>
            <person name="Lail K."/>
            <person name="Amirebrahimi M."/>
            <person name="Lipzen A."/>
            <person name="Pangilinan J."/>
            <person name="Andreopoulos W."/>
            <person name="Hayes R.D."/>
            <person name="Ng V."/>
            <person name="Grigoriev I.V."/>
            <person name="Jackson S.A."/>
            <person name="Sutton T.D.S."/>
            <person name="Dobson A.D.W."/>
            <person name="Rama T."/>
        </authorList>
    </citation>
    <scope>NUCLEOTIDE SEQUENCE</scope>
    <source>
        <strain evidence="2">TRa018bII</strain>
    </source>
</reference>
<dbReference type="Pfam" id="PF13450">
    <property type="entry name" value="NAD_binding_8"/>
    <property type="match status" value="1"/>
</dbReference>
<comment type="caution">
    <text evidence="2">The sequence shown here is derived from an EMBL/GenBank/DDBJ whole genome shotgun (WGS) entry which is preliminary data.</text>
</comment>
<dbReference type="OrthoDB" id="74360at2759"/>
<dbReference type="SUPFAM" id="SSF51905">
    <property type="entry name" value="FAD/NAD(P)-binding domain"/>
    <property type="match status" value="2"/>
</dbReference>
<evidence type="ECO:0000313" key="3">
    <source>
        <dbReference type="Proteomes" id="UP000824998"/>
    </source>
</evidence>
<evidence type="ECO:0000256" key="1">
    <source>
        <dbReference type="ARBA" id="ARBA00010139"/>
    </source>
</evidence>
<dbReference type="InterPro" id="IPR051209">
    <property type="entry name" value="FAD-bind_Monooxygenase_sf"/>
</dbReference>
<proteinExistence type="inferred from homology"/>
<gene>
    <name evidence="2" type="ORF">BJ875DRAFT_219608</name>
</gene>
<dbReference type="AlphaFoldDB" id="A0A9P7Y7K6"/>